<reference evidence="3 4" key="1">
    <citation type="submission" date="2020-08" db="EMBL/GenBank/DDBJ databases">
        <title>Genome sequence of Diaphorobacter ruginosibacter DSM 27467T.</title>
        <authorList>
            <person name="Hyun D.-W."/>
            <person name="Bae J.-W."/>
        </authorList>
    </citation>
    <scope>NUCLEOTIDE SEQUENCE [LARGE SCALE GENOMIC DNA]</scope>
    <source>
        <strain evidence="3 4">DSM 27467</strain>
    </source>
</reference>
<dbReference type="EMBL" id="CP060714">
    <property type="protein sequence ID" value="QNN57579.1"/>
    <property type="molecule type" value="Genomic_DNA"/>
</dbReference>
<dbReference type="KEGG" id="drg:H9K76_01370"/>
<keyword evidence="1" id="KW-0812">Transmembrane</keyword>
<sequence>MKLSSHSSSSSLEQLLGDLNTLLSSTRDSARDTIVGASDEAVSRARDAAHTTNQYAHDEPWRIAGGALVVGALLGYCLGRR</sequence>
<feature type="transmembrane region" description="Helical" evidence="1">
    <location>
        <begin position="61"/>
        <end position="79"/>
    </location>
</feature>
<dbReference type="InterPro" id="IPR043605">
    <property type="entry name" value="DUF883_C"/>
</dbReference>
<keyword evidence="1" id="KW-0472">Membrane</keyword>
<accession>A0A7G9RPQ4</accession>
<keyword evidence="1" id="KW-1133">Transmembrane helix</keyword>
<evidence type="ECO:0000313" key="3">
    <source>
        <dbReference type="EMBL" id="QNN57579.1"/>
    </source>
</evidence>
<dbReference type="RefSeq" id="WP_187597827.1">
    <property type="nucleotide sequence ID" value="NZ_CP060714.1"/>
</dbReference>
<evidence type="ECO:0000313" key="4">
    <source>
        <dbReference type="Proteomes" id="UP000515811"/>
    </source>
</evidence>
<keyword evidence="4" id="KW-1185">Reference proteome</keyword>
<name>A0A7G9RPQ4_9BURK</name>
<protein>
    <submittedName>
        <fullName evidence="3">DUF883 domain-containing protein</fullName>
    </submittedName>
</protein>
<dbReference type="Pfam" id="PF19029">
    <property type="entry name" value="DUF883_C"/>
    <property type="match status" value="1"/>
</dbReference>
<feature type="domain" description="DUF883" evidence="2">
    <location>
        <begin position="52"/>
        <end position="81"/>
    </location>
</feature>
<dbReference type="Proteomes" id="UP000515811">
    <property type="component" value="Chromosome"/>
</dbReference>
<proteinExistence type="predicted"/>
<dbReference type="AlphaFoldDB" id="A0A7G9RPQ4"/>
<evidence type="ECO:0000256" key="1">
    <source>
        <dbReference type="SAM" id="Phobius"/>
    </source>
</evidence>
<organism evidence="3 4">
    <name type="scientific">Diaphorobacter ruginosibacter</name>
    <dbReference type="NCBI Taxonomy" id="1715720"/>
    <lineage>
        <taxon>Bacteria</taxon>
        <taxon>Pseudomonadati</taxon>
        <taxon>Pseudomonadota</taxon>
        <taxon>Betaproteobacteria</taxon>
        <taxon>Burkholderiales</taxon>
        <taxon>Comamonadaceae</taxon>
        <taxon>Diaphorobacter</taxon>
    </lineage>
</organism>
<evidence type="ECO:0000259" key="2">
    <source>
        <dbReference type="Pfam" id="PF19029"/>
    </source>
</evidence>
<gene>
    <name evidence="3" type="ORF">H9K76_01370</name>
</gene>